<keyword evidence="9" id="KW-0175">Coiled coil</keyword>
<reference evidence="12 13" key="1">
    <citation type="submission" date="2019-07" db="EMBL/GenBank/DDBJ databases">
        <title>The draft genome sequence of Aquimarina algiphila M91.</title>
        <authorList>
            <person name="Meng X."/>
        </authorList>
    </citation>
    <scope>NUCLEOTIDE SEQUENCE [LARGE SCALE GENOMIC DNA]</scope>
    <source>
        <strain evidence="12 13">M91</strain>
    </source>
</reference>
<dbReference type="EMBL" id="VLNR01000031">
    <property type="protein sequence ID" value="TSE07652.1"/>
    <property type="molecule type" value="Genomic_DNA"/>
</dbReference>
<dbReference type="PANTHER" id="PTHR24421:SF10">
    <property type="entry name" value="NITRATE_NITRITE SENSOR PROTEIN NARQ"/>
    <property type="match status" value="1"/>
</dbReference>
<keyword evidence="4" id="KW-0808">Transferase</keyword>
<organism evidence="12 13">
    <name type="scientific">Aquimarina algiphila</name>
    <dbReference type="NCBI Taxonomy" id="2047982"/>
    <lineage>
        <taxon>Bacteria</taxon>
        <taxon>Pseudomonadati</taxon>
        <taxon>Bacteroidota</taxon>
        <taxon>Flavobacteriia</taxon>
        <taxon>Flavobacteriales</taxon>
        <taxon>Flavobacteriaceae</taxon>
        <taxon>Aquimarina</taxon>
    </lineage>
</organism>
<keyword evidence="7" id="KW-0067">ATP-binding</keyword>
<feature type="coiled-coil region" evidence="9">
    <location>
        <begin position="333"/>
        <end position="367"/>
    </location>
</feature>
<evidence type="ECO:0000256" key="5">
    <source>
        <dbReference type="ARBA" id="ARBA00022741"/>
    </source>
</evidence>
<dbReference type="AlphaFoldDB" id="A0A554VIQ2"/>
<evidence type="ECO:0000313" key="12">
    <source>
        <dbReference type="EMBL" id="TSE07652.1"/>
    </source>
</evidence>
<evidence type="ECO:0000256" key="1">
    <source>
        <dbReference type="ARBA" id="ARBA00000085"/>
    </source>
</evidence>
<dbReference type="GO" id="GO:0000155">
    <property type="term" value="F:phosphorelay sensor kinase activity"/>
    <property type="evidence" value="ECO:0007669"/>
    <property type="project" value="InterPro"/>
</dbReference>
<dbReference type="InterPro" id="IPR036890">
    <property type="entry name" value="HATPase_C_sf"/>
</dbReference>
<feature type="transmembrane region" description="Helical" evidence="10">
    <location>
        <begin position="379"/>
        <end position="399"/>
    </location>
</feature>
<accession>A0A554VIQ2</accession>
<feature type="domain" description="Histidine kinase" evidence="11">
    <location>
        <begin position="445"/>
        <end position="630"/>
    </location>
</feature>
<keyword evidence="10" id="KW-1133">Transmembrane helix</keyword>
<dbReference type="Proteomes" id="UP000318833">
    <property type="component" value="Unassembled WGS sequence"/>
</dbReference>
<evidence type="ECO:0000256" key="4">
    <source>
        <dbReference type="ARBA" id="ARBA00022679"/>
    </source>
</evidence>
<evidence type="ECO:0000256" key="6">
    <source>
        <dbReference type="ARBA" id="ARBA00022777"/>
    </source>
</evidence>
<dbReference type="GO" id="GO:0016020">
    <property type="term" value="C:membrane"/>
    <property type="evidence" value="ECO:0007669"/>
    <property type="project" value="InterPro"/>
</dbReference>
<keyword evidence="10" id="KW-0812">Transmembrane</keyword>
<dbReference type="PROSITE" id="PS50109">
    <property type="entry name" value="HIS_KIN"/>
    <property type="match status" value="1"/>
</dbReference>
<comment type="caution">
    <text evidence="12">The sequence shown here is derived from an EMBL/GenBank/DDBJ whole genome shotgun (WGS) entry which is preliminary data.</text>
</comment>
<dbReference type="OrthoDB" id="9778366at2"/>
<evidence type="ECO:0000256" key="8">
    <source>
        <dbReference type="ARBA" id="ARBA00023012"/>
    </source>
</evidence>
<evidence type="ECO:0000256" key="7">
    <source>
        <dbReference type="ARBA" id="ARBA00022840"/>
    </source>
</evidence>
<dbReference type="PANTHER" id="PTHR24421">
    <property type="entry name" value="NITRATE/NITRITE SENSOR PROTEIN NARX-RELATED"/>
    <property type="match status" value="1"/>
</dbReference>
<evidence type="ECO:0000256" key="3">
    <source>
        <dbReference type="ARBA" id="ARBA00022553"/>
    </source>
</evidence>
<evidence type="ECO:0000313" key="13">
    <source>
        <dbReference type="Proteomes" id="UP000318833"/>
    </source>
</evidence>
<keyword evidence="6 12" id="KW-0418">Kinase</keyword>
<dbReference type="EC" id="2.7.13.3" evidence="2"/>
<name>A0A554VIQ2_9FLAO</name>
<protein>
    <recommendedName>
        <fullName evidence="2">histidine kinase</fullName>
        <ecNumber evidence="2">2.7.13.3</ecNumber>
    </recommendedName>
</protein>
<keyword evidence="13" id="KW-1185">Reference proteome</keyword>
<keyword evidence="5" id="KW-0547">Nucleotide-binding</keyword>
<sequence length="630" mass="72942">MHFYILRTIFIIVLGLPFLVSSQQEERFTSFGVTPNPVNKRLYRNLHTTSDPISRIKIIDTIANIHIRYGNTDSIIYYGNFLKSEVVKYQKNIPNSDEYISKSYHILGKGKLSKGLYDDAMKYHLDGLSISPASTMSTLFYTHQLDLAIIYLHKEEYDTALPILHNCIEKTTDKKLNLLAKKALADLHLFKKEIGIAQSLYHEVLDQLDPGKDLKTQLKIRLNLGRINSITKEYDHAMDQFSFVKEKAIQNHFYDLYIDAVFQMGIIYYTLEQYDAAEMILNSAYVNTVQWNRLELQRDVINMLTSLYRGQEDYKNAYGLMTQYVNVSDQILKNQNKEIVKELEIKYQTLQKEKEIFTLKEEQLLKENEISRQRTIKNAFLIGFVITLIPIIALLILYFQKLKTQVKLNKSQEEVNQQKVHGLMKEQELNLIKASMQGQDRERKRVARELHDSIGGNLASIKLQLSNNDNGNQNTKIINQIDETYHQVRDISHDLASKKFLENGISKLVKEYISNIQDGSNQNISFNPHPEEQIDKIGVPLKEELFKIIQELLTNCLKHAQADRIDIYLNQYEKTLQLLFEDNGIGFNTKKNADGIGFKNIKKRLDKLSGTLFIDSTPNRGTVIDIEIPM</sequence>
<dbReference type="SUPFAM" id="SSF48452">
    <property type="entry name" value="TPR-like"/>
    <property type="match status" value="2"/>
</dbReference>
<dbReference type="SUPFAM" id="SSF55874">
    <property type="entry name" value="ATPase domain of HSP90 chaperone/DNA topoisomerase II/histidine kinase"/>
    <property type="match status" value="1"/>
</dbReference>
<comment type="catalytic activity">
    <reaction evidence="1">
        <text>ATP + protein L-histidine = ADP + protein N-phospho-L-histidine.</text>
        <dbReference type="EC" id="2.7.13.3"/>
    </reaction>
</comment>
<gene>
    <name evidence="12" type="ORF">FOF46_15230</name>
</gene>
<dbReference type="RefSeq" id="WP_143917049.1">
    <property type="nucleotide sequence ID" value="NZ_CANMIK010000029.1"/>
</dbReference>
<evidence type="ECO:0000256" key="9">
    <source>
        <dbReference type="SAM" id="Coils"/>
    </source>
</evidence>
<dbReference type="GO" id="GO:0005524">
    <property type="term" value="F:ATP binding"/>
    <property type="evidence" value="ECO:0007669"/>
    <property type="project" value="UniProtKB-KW"/>
</dbReference>
<evidence type="ECO:0000256" key="10">
    <source>
        <dbReference type="SAM" id="Phobius"/>
    </source>
</evidence>
<dbReference type="Gene3D" id="1.20.5.1930">
    <property type="match status" value="1"/>
</dbReference>
<dbReference type="InterPro" id="IPR050482">
    <property type="entry name" value="Sensor_HK_TwoCompSys"/>
</dbReference>
<evidence type="ECO:0000256" key="2">
    <source>
        <dbReference type="ARBA" id="ARBA00012438"/>
    </source>
</evidence>
<dbReference type="Gene3D" id="1.25.40.10">
    <property type="entry name" value="Tetratricopeptide repeat domain"/>
    <property type="match status" value="1"/>
</dbReference>
<dbReference type="Gene3D" id="3.30.565.10">
    <property type="entry name" value="Histidine kinase-like ATPase, C-terminal domain"/>
    <property type="match status" value="1"/>
</dbReference>
<dbReference type="GO" id="GO:0046983">
    <property type="term" value="F:protein dimerization activity"/>
    <property type="evidence" value="ECO:0007669"/>
    <property type="project" value="InterPro"/>
</dbReference>
<dbReference type="InterPro" id="IPR011712">
    <property type="entry name" value="Sig_transdc_His_kin_sub3_dim/P"/>
</dbReference>
<dbReference type="InterPro" id="IPR003594">
    <property type="entry name" value="HATPase_dom"/>
</dbReference>
<dbReference type="Pfam" id="PF07730">
    <property type="entry name" value="HisKA_3"/>
    <property type="match status" value="1"/>
</dbReference>
<dbReference type="InterPro" id="IPR005467">
    <property type="entry name" value="His_kinase_dom"/>
</dbReference>
<dbReference type="Pfam" id="PF02518">
    <property type="entry name" value="HATPase_c"/>
    <property type="match status" value="1"/>
</dbReference>
<keyword evidence="10" id="KW-0472">Membrane</keyword>
<dbReference type="CDD" id="cd16917">
    <property type="entry name" value="HATPase_UhpB-NarQ-NarX-like"/>
    <property type="match status" value="1"/>
</dbReference>
<dbReference type="InterPro" id="IPR011990">
    <property type="entry name" value="TPR-like_helical_dom_sf"/>
</dbReference>
<keyword evidence="3" id="KW-0597">Phosphoprotein</keyword>
<proteinExistence type="predicted"/>
<keyword evidence="8" id="KW-0902">Two-component regulatory system</keyword>
<evidence type="ECO:0000259" key="11">
    <source>
        <dbReference type="PROSITE" id="PS50109"/>
    </source>
</evidence>